<keyword evidence="1" id="KW-0694">RNA-binding</keyword>
<dbReference type="GO" id="GO:0003723">
    <property type="term" value="F:RNA binding"/>
    <property type="evidence" value="ECO:0007669"/>
    <property type="project" value="UniProtKB-UniRule"/>
</dbReference>
<feature type="region of interest" description="Disordered" evidence="3">
    <location>
        <begin position="488"/>
        <end position="510"/>
    </location>
</feature>
<dbReference type="PROSITE" id="PS50005">
    <property type="entry name" value="TPR"/>
    <property type="match status" value="1"/>
</dbReference>
<name>A0A8C5N659_GOUWI</name>
<feature type="region of interest" description="Disordered" evidence="3">
    <location>
        <begin position="453"/>
        <end position="473"/>
    </location>
</feature>
<dbReference type="InterPro" id="IPR019734">
    <property type="entry name" value="TPR_rpt"/>
</dbReference>
<reference evidence="5" key="3">
    <citation type="submission" date="2025-09" db="UniProtKB">
        <authorList>
            <consortium name="Ensembl"/>
        </authorList>
    </citation>
    <scope>IDENTIFICATION</scope>
</reference>
<gene>
    <name evidence="5" type="primary">si:dkey-33c12.4</name>
</gene>
<dbReference type="Proteomes" id="UP000694680">
    <property type="component" value="Chromosome 22"/>
</dbReference>
<dbReference type="InterPro" id="IPR035979">
    <property type="entry name" value="RBD_domain_sf"/>
</dbReference>
<feature type="compositionally biased region" description="Basic and acidic residues" evidence="3">
    <location>
        <begin position="138"/>
        <end position="148"/>
    </location>
</feature>
<feature type="compositionally biased region" description="Basic and acidic residues" evidence="3">
    <location>
        <begin position="488"/>
        <end position="501"/>
    </location>
</feature>
<feature type="compositionally biased region" description="Basic and acidic residues" evidence="3">
    <location>
        <begin position="112"/>
        <end position="125"/>
    </location>
</feature>
<accession>A0A8C5N659</accession>
<dbReference type="Pfam" id="PF00076">
    <property type="entry name" value="RRM_1"/>
    <property type="match status" value="1"/>
</dbReference>
<feature type="region of interest" description="Disordered" evidence="3">
    <location>
        <begin position="86"/>
        <end position="105"/>
    </location>
</feature>
<evidence type="ECO:0000256" key="3">
    <source>
        <dbReference type="SAM" id="MobiDB-lite"/>
    </source>
</evidence>
<evidence type="ECO:0000256" key="2">
    <source>
        <dbReference type="PROSITE-ProRule" id="PRU00339"/>
    </source>
</evidence>
<feature type="compositionally biased region" description="Basic and acidic residues" evidence="3">
    <location>
        <begin position="209"/>
        <end position="228"/>
    </location>
</feature>
<dbReference type="SMART" id="SM00028">
    <property type="entry name" value="TPR"/>
    <property type="match status" value="3"/>
</dbReference>
<dbReference type="Gene3D" id="1.25.40.10">
    <property type="entry name" value="Tetratricopeptide repeat domain"/>
    <property type="match status" value="1"/>
</dbReference>
<reference evidence="5" key="1">
    <citation type="submission" date="2020-06" db="EMBL/GenBank/DDBJ databases">
        <authorList>
            <consortium name="Wellcome Sanger Institute Data Sharing"/>
        </authorList>
    </citation>
    <scope>NUCLEOTIDE SEQUENCE [LARGE SCALE GENOMIC DNA]</scope>
</reference>
<dbReference type="InterPro" id="IPR011990">
    <property type="entry name" value="TPR-like_helical_dom_sf"/>
</dbReference>
<dbReference type="OrthoDB" id="2017782at2759"/>
<feature type="compositionally biased region" description="Basic and acidic residues" evidence="3">
    <location>
        <begin position="253"/>
        <end position="297"/>
    </location>
</feature>
<feature type="compositionally biased region" description="Basic residues" evidence="3">
    <location>
        <begin position="126"/>
        <end position="137"/>
    </location>
</feature>
<dbReference type="PANTHER" id="PTHR47678:SF1">
    <property type="entry name" value="TETRATRICOPEPTIDE REPEAT PROTEIN 31"/>
    <property type="match status" value="1"/>
</dbReference>
<feature type="domain" description="RRM" evidence="4">
    <location>
        <begin position="518"/>
        <end position="590"/>
    </location>
</feature>
<evidence type="ECO:0000313" key="6">
    <source>
        <dbReference type="Proteomes" id="UP000694680"/>
    </source>
</evidence>
<reference evidence="5" key="2">
    <citation type="submission" date="2025-08" db="UniProtKB">
        <authorList>
            <consortium name="Ensembl"/>
        </authorList>
    </citation>
    <scope>IDENTIFICATION</scope>
</reference>
<dbReference type="SUPFAM" id="SSF48452">
    <property type="entry name" value="TPR-like"/>
    <property type="match status" value="1"/>
</dbReference>
<proteinExistence type="predicted"/>
<evidence type="ECO:0000259" key="4">
    <source>
        <dbReference type="PROSITE" id="PS50102"/>
    </source>
</evidence>
<dbReference type="SMART" id="SM00360">
    <property type="entry name" value="RRM"/>
    <property type="match status" value="1"/>
</dbReference>
<feature type="region of interest" description="Disordered" evidence="3">
    <location>
        <begin position="112"/>
        <end position="297"/>
    </location>
</feature>
<dbReference type="InterPro" id="IPR012677">
    <property type="entry name" value="Nucleotide-bd_a/b_plait_sf"/>
</dbReference>
<keyword evidence="6" id="KW-1185">Reference proteome</keyword>
<organism evidence="5 6">
    <name type="scientific">Gouania willdenowi</name>
    <name type="common">Blunt-snouted clingfish</name>
    <name type="synonym">Lepadogaster willdenowi</name>
    <dbReference type="NCBI Taxonomy" id="441366"/>
    <lineage>
        <taxon>Eukaryota</taxon>
        <taxon>Metazoa</taxon>
        <taxon>Chordata</taxon>
        <taxon>Craniata</taxon>
        <taxon>Vertebrata</taxon>
        <taxon>Euteleostomi</taxon>
        <taxon>Actinopterygii</taxon>
        <taxon>Neopterygii</taxon>
        <taxon>Teleostei</taxon>
        <taxon>Neoteleostei</taxon>
        <taxon>Acanthomorphata</taxon>
        <taxon>Ovalentaria</taxon>
        <taxon>Blenniimorphae</taxon>
        <taxon>Blenniiformes</taxon>
        <taxon>Gobiesocoidei</taxon>
        <taxon>Gobiesocidae</taxon>
        <taxon>Gobiesocinae</taxon>
        <taxon>Gouania</taxon>
    </lineage>
</organism>
<evidence type="ECO:0000313" key="5">
    <source>
        <dbReference type="Ensembl" id="ENSGWIP00000031837.1"/>
    </source>
</evidence>
<dbReference type="PROSITE" id="PS50102">
    <property type="entry name" value="RRM"/>
    <property type="match status" value="1"/>
</dbReference>
<sequence length="642" mass="73677">MPRKKCSPKGGSVAVRMPQNSRLIHTHESMVDYLNGQAPMGSFLNVFAPNFFGFNFARPLEDNLIYSDEYDDDDDDDDYDDDWCSPFLDNRPRSPSIQIKELTDQEAEEIYKKQREEEQRKNRTERNKRKKMRKKEKKRSEKENREKDDDVPEEEESVLMPKPLETPLENPTIDSKAESNESNTNSHEFPIQTVPLSAAESSGNNDTLKAVDKKKKDVMEEQEFDLKLSGEASSGKSVPEKKSNKKLPKVKKREIDKPPEVQKNDQKNTKMLKKAEVHKEEETHTITKERSVDPPTEEFARRSIELAGLGNRLAALGQFEMAVTYFTDAIKFNPTEYKLFGNRSLCYERLEQYENALSDADVALFMQPTWIKGLFRKGKALFGLKRYYEASLVYKEVLKLESSSVEAAQELKRAHELHLMEMGFSWSQSSDALQTHASLEAALEALFIGENKPLPQGNSDEADQPAVQEVEDDDGEWTVLKSNRLRTQRDRKFGGPEETRSKAQSMPQPKSLAKTDVFPVWVGTLRPSMTYMKLRELFSRAGTVYSIKMLLDQECALVNFSRKEDCERAIQYLNGVVVDGAPLTVRHPYKVHTGIGNASKECFFWRTTGCTEPDCTYKHIPEHKNMDRERFTNRLGNAWNSK</sequence>
<keyword evidence="2" id="KW-0802">TPR repeat</keyword>
<dbReference type="Gene3D" id="3.30.70.330">
    <property type="match status" value="1"/>
</dbReference>
<dbReference type="InterPro" id="IPR000504">
    <property type="entry name" value="RRM_dom"/>
</dbReference>
<protein>
    <submittedName>
        <fullName evidence="5">RNA polymerase II-associated protein 3-like</fullName>
    </submittedName>
</protein>
<feature type="compositionally biased region" description="Basic residues" evidence="3">
    <location>
        <begin position="243"/>
        <end position="252"/>
    </location>
</feature>
<dbReference type="PANTHER" id="PTHR47678">
    <property type="entry name" value="TETRATRICOPEPTIDE REPEAT PROTEIN 31"/>
    <property type="match status" value="1"/>
</dbReference>
<dbReference type="CDD" id="cd00590">
    <property type="entry name" value="RRM_SF"/>
    <property type="match status" value="1"/>
</dbReference>
<dbReference type="SUPFAM" id="SSF54928">
    <property type="entry name" value="RNA-binding domain, RBD"/>
    <property type="match status" value="1"/>
</dbReference>
<dbReference type="Ensembl" id="ENSGWIT00000034659.1">
    <property type="protein sequence ID" value="ENSGWIP00000031837.1"/>
    <property type="gene ID" value="ENSGWIG00000016421.1"/>
</dbReference>
<dbReference type="AlphaFoldDB" id="A0A8C5N659"/>
<evidence type="ECO:0000256" key="1">
    <source>
        <dbReference type="PROSITE-ProRule" id="PRU00176"/>
    </source>
</evidence>
<feature type="repeat" description="TPR" evidence="2">
    <location>
        <begin position="303"/>
        <end position="336"/>
    </location>
</feature>